<dbReference type="AlphaFoldDB" id="A0A445DLR6"/>
<dbReference type="PANTHER" id="PTHR33710:SF62">
    <property type="entry name" value="DUF4283 DOMAIN PROTEIN"/>
    <property type="match status" value="1"/>
</dbReference>
<dbReference type="PANTHER" id="PTHR33710">
    <property type="entry name" value="BNAC02G09200D PROTEIN"/>
    <property type="match status" value="1"/>
</dbReference>
<protein>
    <submittedName>
        <fullName evidence="1">Uncharacterized protein</fullName>
    </submittedName>
</protein>
<evidence type="ECO:0000313" key="1">
    <source>
        <dbReference type="EMBL" id="RYR64108.1"/>
    </source>
</evidence>
<sequence>MNELLNLGFVGNSFTWTNGQAGEDNIQERLDRAMATMEWKEAYMKIIIQHLSRYKSNHNPILVDMMGEQRRRRRKTTHKFIFEECWLGNEECEKVVKEAWDSSEGTIETKIKNCGSRLDKWGETNFGDIPKRIRILQNKLQHLNTETGERNTFEIKEVEVELDEALKEEIWWAQ</sequence>
<name>A0A445DLR6_ARAHY</name>
<proteinExistence type="predicted"/>
<gene>
    <name evidence="1" type="ORF">Ahy_A03g010248</name>
</gene>
<evidence type="ECO:0000313" key="2">
    <source>
        <dbReference type="Proteomes" id="UP000289738"/>
    </source>
</evidence>
<reference evidence="1 2" key="1">
    <citation type="submission" date="2019-01" db="EMBL/GenBank/DDBJ databases">
        <title>Sequencing of cultivated peanut Arachis hypogaea provides insights into genome evolution and oil improvement.</title>
        <authorList>
            <person name="Chen X."/>
        </authorList>
    </citation>
    <scope>NUCLEOTIDE SEQUENCE [LARGE SCALE GENOMIC DNA]</scope>
    <source>
        <strain evidence="2">cv. Fuhuasheng</strain>
        <tissue evidence="1">Leaves</tissue>
    </source>
</reference>
<dbReference type="EMBL" id="SDMP01000003">
    <property type="protein sequence ID" value="RYR64108.1"/>
    <property type="molecule type" value="Genomic_DNA"/>
</dbReference>
<comment type="caution">
    <text evidence="1">The sequence shown here is derived from an EMBL/GenBank/DDBJ whole genome shotgun (WGS) entry which is preliminary data.</text>
</comment>
<accession>A0A445DLR6</accession>
<organism evidence="1 2">
    <name type="scientific">Arachis hypogaea</name>
    <name type="common">Peanut</name>
    <dbReference type="NCBI Taxonomy" id="3818"/>
    <lineage>
        <taxon>Eukaryota</taxon>
        <taxon>Viridiplantae</taxon>
        <taxon>Streptophyta</taxon>
        <taxon>Embryophyta</taxon>
        <taxon>Tracheophyta</taxon>
        <taxon>Spermatophyta</taxon>
        <taxon>Magnoliopsida</taxon>
        <taxon>eudicotyledons</taxon>
        <taxon>Gunneridae</taxon>
        <taxon>Pentapetalae</taxon>
        <taxon>rosids</taxon>
        <taxon>fabids</taxon>
        <taxon>Fabales</taxon>
        <taxon>Fabaceae</taxon>
        <taxon>Papilionoideae</taxon>
        <taxon>50 kb inversion clade</taxon>
        <taxon>dalbergioids sensu lato</taxon>
        <taxon>Dalbergieae</taxon>
        <taxon>Pterocarpus clade</taxon>
        <taxon>Arachis</taxon>
    </lineage>
</organism>
<keyword evidence="2" id="KW-1185">Reference proteome</keyword>
<dbReference type="Proteomes" id="UP000289738">
    <property type="component" value="Chromosome A03"/>
</dbReference>